<dbReference type="AlphaFoldDB" id="A0A0B2VWG5"/>
<gene>
    <name evidence="3" type="ORF">Tcan_16786</name>
</gene>
<dbReference type="InterPro" id="IPR056675">
    <property type="entry name" value="DUF7773"/>
</dbReference>
<sequence length="166" mass="18524">MRYQLASIVAAALVCSPCVQLLKCFDSASPHPRNPRECDSKKQMCYSEYYLVALNNGDKRHYFDRFCAYNSDCEYRGIGETCLSASELDDVVRATFAAQIAKYGYAESNLVHSRFCCCSNDLCNDFGVDDALRKFNLSAVSSSVSSLTNDSMRCAMFIVIVSFLTL</sequence>
<dbReference type="Proteomes" id="UP000031036">
    <property type="component" value="Unassembled WGS sequence"/>
</dbReference>
<evidence type="ECO:0000313" key="3">
    <source>
        <dbReference type="EMBL" id="KHN86028.1"/>
    </source>
</evidence>
<proteinExistence type="predicted"/>
<keyword evidence="1" id="KW-0732">Signal</keyword>
<feature type="chain" id="PRO_5002077713" description="DUF7773 domain-containing protein" evidence="1">
    <location>
        <begin position="22"/>
        <end position="166"/>
    </location>
</feature>
<feature type="signal peptide" evidence="1">
    <location>
        <begin position="1"/>
        <end position="21"/>
    </location>
</feature>
<dbReference type="STRING" id="6265.A0A0B2VWG5"/>
<dbReference type="Pfam" id="PF24982">
    <property type="entry name" value="DUF7773"/>
    <property type="match status" value="1"/>
</dbReference>
<dbReference type="OrthoDB" id="5850587at2759"/>
<evidence type="ECO:0000256" key="1">
    <source>
        <dbReference type="SAM" id="SignalP"/>
    </source>
</evidence>
<dbReference type="EMBL" id="JPKZ01000678">
    <property type="protein sequence ID" value="KHN86028.1"/>
    <property type="molecule type" value="Genomic_DNA"/>
</dbReference>
<accession>A0A0B2VWG5</accession>
<keyword evidence="4" id="KW-1185">Reference proteome</keyword>
<evidence type="ECO:0000313" key="4">
    <source>
        <dbReference type="Proteomes" id="UP000031036"/>
    </source>
</evidence>
<comment type="caution">
    <text evidence="3">The sequence shown here is derived from an EMBL/GenBank/DDBJ whole genome shotgun (WGS) entry which is preliminary data.</text>
</comment>
<evidence type="ECO:0000259" key="2">
    <source>
        <dbReference type="Pfam" id="PF24982"/>
    </source>
</evidence>
<name>A0A0B2VWG5_TOXCA</name>
<protein>
    <recommendedName>
        <fullName evidence="2">DUF7773 domain-containing protein</fullName>
    </recommendedName>
</protein>
<feature type="domain" description="DUF7773" evidence="2">
    <location>
        <begin position="22"/>
        <end position="138"/>
    </location>
</feature>
<reference evidence="3 4" key="1">
    <citation type="submission" date="2014-11" db="EMBL/GenBank/DDBJ databases">
        <title>Genetic blueprint of the zoonotic pathogen Toxocara canis.</title>
        <authorList>
            <person name="Zhu X.-Q."/>
            <person name="Korhonen P.K."/>
            <person name="Cai H."/>
            <person name="Young N.D."/>
            <person name="Nejsum P."/>
            <person name="von Samson-Himmelstjerna G."/>
            <person name="Boag P.R."/>
            <person name="Tan P."/>
            <person name="Li Q."/>
            <person name="Min J."/>
            <person name="Yang Y."/>
            <person name="Wang X."/>
            <person name="Fang X."/>
            <person name="Hall R.S."/>
            <person name="Hofmann A."/>
            <person name="Sternberg P.W."/>
            <person name="Jex A.R."/>
            <person name="Gasser R.B."/>
        </authorList>
    </citation>
    <scope>NUCLEOTIDE SEQUENCE [LARGE SCALE GENOMIC DNA]</scope>
    <source>
        <strain evidence="3">PN_DK_2014</strain>
    </source>
</reference>
<organism evidence="3 4">
    <name type="scientific">Toxocara canis</name>
    <name type="common">Canine roundworm</name>
    <dbReference type="NCBI Taxonomy" id="6265"/>
    <lineage>
        <taxon>Eukaryota</taxon>
        <taxon>Metazoa</taxon>
        <taxon>Ecdysozoa</taxon>
        <taxon>Nematoda</taxon>
        <taxon>Chromadorea</taxon>
        <taxon>Rhabditida</taxon>
        <taxon>Spirurina</taxon>
        <taxon>Ascaridomorpha</taxon>
        <taxon>Ascaridoidea</taxon>
        <taxon>Toxocaridae</taxon>
        <taxon>Toxocara</taxon>
    </lineage>
</organism>